<evidence type="ECO:0000256" key="1">
    <source>
        <dbReference type="SAM" id="MobiDB-lite"/>
    </source>
</evidence>
<gene>
    <name evidence="3" type="ORF">C8A00DRAFT_37121</name>
</gene>
<keyword evidence="4" id="KW-1185">Reference proteome</keyword>
<dbReference type="EMBL" id="MU857083">
    <property type="protein sequence ID" value="KAK4150283.1"/>
    <property type="molecule type" value="Genomic_DNA"/>
</dbReference>
<keyword evidence="2" id="KW-0472">Membrane</keyword>
<protein>
    <submittedName>
        <fullName evidence="3">Uncharacterized protein</fullName>
    </submittedName>
</protein>
<evidence type="ECO:0000256" key="2">
    <source>
        <dbReference type="SAM" id="Phobius"/>
    </source>
</evidence>
<name>A0AAN6VF16_9PEZI</name>
<reference evidence="3" key="2">
    <citation type="submission" date="2023-05" db="EMBL/GenBank/DDBJ databases">
        <authorList>
            <consortium name="Lawrence Berkeley National Laboratory"/>
            <person name="Steindorff A."/>
            <person name="Hensen N."/>
            <person name="Bonometti L."/>
            <person name="Westerberg I."/>
            <person name="Brannstrom I.O."/>
            <person name="Guillou S."/>
            <person name="Cros-Aarteil S."/>
            <person name="Calhoun S."/>
            <person name="Haridas S."/>
            <person name="Kuo A."/>
            <person name="Mondo S."/>
            <person name="Pangilinan J."/>
            <person name="Riley R."/>
            <person name="Labutti K."/>
            <person name="Andreopoulos B."/>
            <person name="Lipzen A."/>
            <person name="Chen C."/>
            <person name="Yanf M."/>
            <person name="Daum C."/>
            <person name="Ng V."/>
            <person name="Clum A."/>
            <person name="Ohm R."/>
            <person name="Martin F."/>
            <person name="Silar P."/>
            <person name="Natvig D."/>
            <person name="Lalanne C."/>
            <person name="Gautier V."/>
            <person name="Ament-Velasquez S.L."/>
            <person name="Kruys A."/>
            <person name="Hutchinson M.I."/>
            <person name="Powell A.J."/>
            <person name="Barry K."/>
            <person name="Miller A.N."/>
            <person name="Grigoriev I.V."/>
            <person name="Debuchy R."/>
            <person name="Gladieux P."/>
            <person name="Thoren M.H."/>
            <person name="Johannesson H."/>
        </authorList>
    </citation>
    <scope>NUCLEOTIDE SEQUENCE</scope>
    <source>
        <strain evidence="3">CBS 538.74</strain>
    </source>
</reference>
<keyword evidence="2" id="KW-0812">Transmembrane</keyword>
<feature type="region of interest" description="Disordered" evidence="1">
    <location>
        <begin position="261"/>
        <end position="282"/>
    </location>
</feature>
<feature type="transmembrane region" description="Helical" evidence="2">
    <location>
        <begin position="188"/>
        <end position="210"/>
    </location>
</feature>
<accession>A0AAN6VF16</accession>
<reference evidence="3" key="1">
    <citation type="journal article" date="2023" name="Mol. Phylogenet. Evol.">
        <title>Genome-scale phylogeny and comparative genomics of the fungal order Sordariales.</title>
        <authorList>
            <person name="Hensen N."/>
            <person name="Bonometti L."/>
            <person name="Westerberg I."/>
            <person name="Brannstrom I.O."/>
            <person name="Guillou S."/>
            <person name="Cros-Aarteil S."/>
            <person name="Calhoun S."/>
            <person name="Haridas S."/>
            <person name="Kuo A."/>
            <person name="Mondo S."/>
            <person name="Pangilinan J."/>
            <person name="Riley R."/>
            <person name="LaButti K."/>
            <person name="Andreopoulos B."/>
            <person name="Lipzen A."/>
            <person name="Chen C."/>
            <person name="Yan M."/>
            <person name="Daum C."/>
            <person name="Ng V."/>
            <person name="Clum A."/>
            <person name="Steindorff A."/>
            <person name="Ohm R.A."/>
            <person name="Martin F."/>
            <person name="Silar P."/>
            <person name="Natvig D.O."/>
            <person name="Lalanne C."/>
            <person name="Gautier V."/>
            <person name="Ament-Velasquez S.L."/>
            <person name="Kruys A."/>
            <person name="Hutchinson M.I."/>
            <person name="Powell A.J."/>
            <person name="Barry K."/>
            <person name="Miller A.N."/>
            <person name="Grigoriev I.V."/>
            <person name="Debuchy R."/>
            <person name="Gladieux P."/>
            <person name="Hiltunen Thoren M."/>
            <person name="Johannesson H."/>
        </authorList>
    </citation>
    <scope>NUCLEOTIDE SEQUENCE</scope>
    <source>
        <strain evidence="3">CBS 538.74</strain>
    </source>
</reference>
<evidence type="ECO:0000313" key="3">
    <source>
        <dbReference type="EMBL" id="KAK4150283.1"/>
    </source>
</evidence>
<sequence>MESISGYYKHWETVSAYRLRRDVLENWSRTEAALHGSHTSGTRRVPEGMLVLNMFNYKDLQRLSILAERLEEAALVVQLNIGTLRDVYEHYQGPIPCGDVAPAIKIRMEKATSRFSLRLQQMIRSLETRHTQLVSLRERLHNGKALYENLLQLRSLQVSRIFAEHGHRSSINMEDIARRTERETVSMHTVTVVTLLFLPATFLGTFFQSGVFQWAETPEIVGDWFFRTDVFRLFMAICVPMTALTLVGWLVVNTSSKMKPRRKASEDDMAAEAMTRSRGLPV</sequence>
<organism evidence="3 4">
    <name type="scientific">Chaetomidium leptoderma</name>
    <dbReference type="NCBI Taxonomy" id="669021"/>
    <lineage>
        <taxon>Eukaryota</taxon>
        <taxon>Fungi</taxon>
        <taxon>Dikarya</taxon>
        <taxon>Ascomycota</taxon>
        <taxon>Pezizomycotina</taxon>
        <taxon>Sordariomycetes</taxon>
        <taxon>Sordariomycetidae</taxon>
        <taxon>Sordariales</taxon>
        <taxon>Chaetomiaceae</taxon>
        <taxon>Chaetomidium</taxon>
    </lineage>
</organism>
<keyword evidence="2" id="KW-1133">Transmembrane helix</keyword>
<comment type="caution">
    <text evidence="3">The sequence shown here is derived from an EMBL/GenBank/DDBJ whole genome shotgun (WGS) entry which is preliminary data.</text>
</comment>
<feature type="transmembrane region" description="Helical" evidence="2">
    <location>
        <begin position="230"/>
        <end position="252"/>
    </location>
</feature>
<evidence type="ECO:0000313" key="4">
    <source>
        <dbReference type="Proteomes" id="UP001302745"/>
    </source>
</evidence>
<dbReference type="Proteomes" id="UP001302745">
    <property type="component" value="Unassembled WGS sequence"/>
</dbReference>
<proteinExistence type="predicted"/>
<dbReference type="Gene3D" id="1.20.58.340">
    <property type="entry name" value="Magnesium transport protein CorA, transmembrane region"/>
    <property type="match status" value="1"/>
</dbReference>
<dbReference type="AlphaFoldDB" id="A0AAN6VF16"/>